<keyword evidence="1" id="KW-0547">Nucleotide-binding</keyword>
<dbReference type="InterPro" id="IPR050615">
    <property type="entry name" value="ATP-dep_DNA_Helicase"/>
</dbReference>
<keyword evidence="7" id="KW-1185">Reference proteome</keyword>
<dbReference type="GO" id="GO:0016787">
    <property type="term" value="F:hydrolase activity"/>
    <property type="evidence" value="ECO:0007669"/>
    <property type="project" value="UniProtKB-KW"/>
</dbReference>
<reference evidence="6 7" key="2">
    <citation type="journal article" date="1998" name="Adv. Virus Res.">
        <title>Viruses in marine brown algae.</title>
        <authorList>
            <person name="Muller D.G."/>
            <person name="Kapp M."/>
            <person name="Knippers R."/>
        </authorList>
    </citation>
    <scope>NUCLEOTIDE SEQUENCE [LARGE SCALE GENOMIC DNA]</scope>
    <source>
        <strain evidence="7">Isolate New Zealand/Kaikoura/1988</strain>
    </source>
</reference>
<dbReference type="SUPFAM" id="SSF52540">
    <property type="entry name" value="P-loop containing nucleoside triphosphate hydrolases"/>
    <property type="match status" value="2"/>
</dbReference>
<reference evidence="6 7" key="1">
    <citation type="journal article" date="1995" name="Virology">
        <title>Coat protein of the Ectocarpus siliculosus virus.</title>
        <authorList>
            <person name="Klein M."/>
            <person name="Lanka S.T."/>
            <person name="Knippers R."/>
            <person name="Muller D.G."/>
        </authorList>
    </citation>
    <scope>NUCLEOTIDE SEQUENCE [LARGE SCALE GENOMIC DNA]</scope>
    <source>
        <strain evidence="7">Isolate New Zealand/Kaikoura/1988</strain>
    </source>
</reference>
<evidence type="ECO:0000313" key="7">
    <source>
        <dbReference type="Proteomes" id="UP000000864"/>
    </source>
</evidence>
<keyword evidence="3" id="KW-0347">Helicase</keyword>
<reference evidence="6 7" key="4">
    <citation type="journal article" date="2000" name="Virology">
        <title>The brown algal virus EsV-1 particle contains a putative hybrid histidine kinase.</title>
        <authorList>
            <person name="Delaroque N."/>
            <person name="Wolf S."/>
            <person name="Muller D.G."/>
            <person name="Knippers R."/>
        </authorList>
    </citation>
    <scope>NUCLEOTIDE SEQUENCE [LARGE SCALE GENOMIC DNA]</scope>
    <source>
        <strain evidence="7">Isolate New Zealand/Kaikoura/1988</strain>
    </source>
</reference>
<organism evidence="6 7">
    <name type="scientific">Ectocarpus siliculosus virus 1 (isolate New Zealand/Kaikoura/1988)</name>
    <name type="common">EsV-1</name>
    <dbReference type="NCBI Taxonomy" id="654926"/>
    <lineage>
        <taxon>Viruses</taxon>
        <taxon>Varidnaviria</taxon>
        <taxon>Bamfordvirae</taxon>
        <taxon>Nucleocytoviricota</taxon>
        <taxon>Megaviricetes</taxon>
        <taxon>Algavirales</taxon>
        <taxon>Phycodnaviridae</taxon>
        <taxon>Phaeovirus</taxon>
        <taxon>Phaeovirus unasiliculosus</taxon>
        <taxon>Ectocarpus siliculosus virus 1</taxon>
    </lineage>
</organism>
<dbReference type="GO" id="GO:0004386">
    <property type="term" value="F:helicase activity"/>
    <property type="evidence" value="ECO:0007669"/>
    <property type="project" value="UniProtKB-KW"/>
</dbReference>
<protein>
    <submittedName>
        <fullName evidence="6">EsV-1-66</fullName>
    </submittedName>
</protein>
<evidence type="ECO:0000256" key="2">
    <source>
        <dbReference type="ARBA" id="ARBA00022801"/>
    </source>
</evidence>
<dbReference type="InterPro" id="IPR027417">
    <property type="entry name" value="P-loop_NTPase"/>
</dbReference>
<gene>
    <name evidence="6" type="primary">ORF 66</name>
</gene>
<evidence type="ECO:0000259" key="5">
    <source>
        <dbReference type="PROSITE" id="PS51192"/>
    </source>
</evidence>
<evidence type="ECO:0000256" key="3">
    <source>
        <dbReference type="ARBA" id="ARBA00022806"/>
    </source>
</evidence>
<evidence type="ECO:0000256" key="1">
    <source>
        <dbReference type="ARBA" id="ARBA00022741"/>
    </source>
</evidence>
<dbReference type="CDD" id="cd18785">
    <property type="entry name" value="SF2_C"/>
    <property type="match status" value="1"/>
</dbReference>
<dbReference type="Pfam" id="PF04851">
    <property type="entry name" value="ResIII"/>
    <property type="match status" value="1"/>
</dbReference>
<name>Q8QNK6_ESV1K</name>
<keyword evidence="4" id="KW-0067">ATP-binding</keyword>
<dbReference type="Gene3D" id="3.40.50.300">
    <property type="entry name" value="P-loop containing nucleotide triphosphate hydrolases"/>
    <property type="match status" value="2"/>
</dbReference>
<dbReference type="CDD" id="cd17926">
    <property type="entry name" value="DEXHc_RE"/>
    <property type="match status" value="1"/>
</dbReference>
<organismHost>
    <name type="scientific">Ectocarpus siliculosus</name>
    <name type="common">Brown alga</name>
    <name type="synonym">Conferva siliculosa</name>
    <dbReference type="NCBI Taxonomy" id="2880"/>
</organismHost>
<dbReference type="GO" id="GO:0005524">
    <property type="term" value="F:ATP binding"/>
    <property type="evidence" value="ECO:0007669"/>
    <property type="project" value="UniProtKB-KW"/>
</dbReference>
<evidence type="ECO:0000256" key="4">
    <source>
        <dbReference type="ARBA" id="ARBA00022840"/>
    </source>
</evidence>
<dbReference type="KEGG" id="vg:920718"/>
<dbReference type="PANTHER" id="PTHR11274:SF0">
    <property type="entry name" value="GENERAL TRANSCRIPTION AND DNA REPAIR FACTOR IIH HELICASE SUBUNIT XPB"/>
    <property type="match status" value="1"/>
</dbReference>
<proteinExistence type="predicted"/>
<dbReference type="PANTHER" id="PTHR11274">
    <property type="entry name" value="RAD25/XP-B DNA REPAIR HELICASE"/>
    <property type="match status" value="1"/>
</dbReference>
<sequence>MKQMSICIISRRVKIPKKYISFEKVSSELILRDTRPTEYASREPFVCYSDGGDGFIVPRMYGVNFIQAENLPFEDRQNHGESLPHIAFSGSLRERQVEPVEKTIRALETVHGGVMSLYCGFGKTTCSLKVSCHFKKKTIILVHTTALLEQWKERIEQFVTNASVGVLQRDNIDVTGRSHVIALMQSVSRRNYPRELLDSFGLMIVDEAHHVCAAQLSRCVTKVGCKLRLGLSATPFRKDGMTQFLFDSIGPICARVDRGYEEVLVDVVYVTSGPSETVCMKRKGKQSPNLAKMINNLCDVNDPAGESRTELVIETIVNALAEHRHVIVLSDRRNHLKVMGSMLAETAGVEVGFMVGGIKPADIEAVSARRVIMATYAYCSEGLDIPSLDTCVLATPRSDIVQCCGRILRYHPSKQVPRVIDFVDDSVVFQGQARKRNMYYSKLRAFINYFDEDLEPTISTEEKKRDAAGFAFPFDFA</sequence>
<feature type="domain" description="Helicase ATP-binding" evidence="5">
    <location>
        <begin position="104"/>
        <end position="253"/>
    </location>
</feature>
<reference evidence="6 7" key="3">
    <citation type="journal article" date="2000" name="Virology">
        <title>Characterization and immunolocalization of major structural proteins in the brown algal virus EsV-1.</title>
        <authorList>
            <person name="Delaroque N."/>
            <person name="Wolf S."/>
            <person name="Muller D.G."/>
            <person name="Knippers R."/>
        </authorList>
    </citation>
    <scope>NUCLEOTIDE SEQUENCE [LARGE SCALE GENOMIC DNA]</scope>
    <source>
        <strain evidence="7">Isolate New Zealand/Kaikoura/1988</strain>
    </source>
</reference>
<accession>Q8QNK6</accession>
<dbReference type="PROSITE" id="PS51192">
    <property type="entry name" value="HELICASE_ATP_BIND_1"/>
    <property type="match status" value="1"/>
</dbReference>
<dbReference type="GO" id="GO:0003677">
    <property type="term" value="F:DNA binding"/>
    <property type="evidence" value="ECO:0007669"/>
    <property type="project" value="InterPro"/>
</dbReference>
<dbReference type="Proteomes" id="UP000000864">
    <property type="component" value="Segment"/>
</dbReference>
<dbReference type="InterPro" id="IPR006935">
    <property type="entry name" value="Helicase/UvrB_N"/>
</dbReference>
<dbReference type="EMBL" id="AF204951">
    <property type="protein sequence ID" value="AAK14489.1"/>
    <property type="molecule type" value="Genomic_DNA"/>
</dbReference>
<dbReference type="SMART" id="SM00487">
    <property type="entry name" value="DEXDc"/>
    <property type="match status" value="1"/>
</dbReference>
<evidence type="ECO:0000313" key="6">
    <source>
        <dbReference type="EMBL" id="AAK14489.1"/>
    </source>
</evidence>
<keyword evidence="2" id="KW-0378">Hydrolase</keyword>
<dbReference type="InterPro" id="IPR014001">
    <property type="entry name" value="Helicase_ATP-bd"/>
</dbReference>